<evidence type="ECO:0000313" key="1">
    <source>
        <dbReference type="EMBL" id="KAA9202680.1"/>
    </source>
</evidence>
<proteinExistence type="predicted"/>
<dbReference type="Proteomes" id="UP000326078">
    <property type="component" value="Unassembled WGS sequence"/>
</dbReference>
<accession>A0A5N0YI99</accession>
<evidence type="ECO:0000313" key="2">
    <source>
        <dbReference type="Proteomes" id="UP000326078"/>
    </source>
</evidence>
<sequence length="64" mass="7113">MHYTLLHYVKVRSAEGCRALSKSQPSGFLISNLARLTTVKLSISAVAEIPNFPPSKQKRVSTKR</sequence>
<protein>
    <submittedName>
        <fullName evidence="1">Uncharacterized protein</fullName>
    </submittedName>
</protein>
<dbReference type="AlphaFoldDB" id="A0A5N0YI99"/>
<name>A0A5N0YI99_9ENTE</name>
<gene>
    <name evidence="1" type="ORF">F6X95_14380</name>
</gene>
<dbReference type="EMBL" id="VYUT01000044">
    <property type="protein sequence ID" value="KAA9202680.1"/>
    <property type="molecule type" value="Genomic_DNA"/>
</dbReference>
<comment type="caution">
    <text evidence="1">The sequence shown here is derived from an EMBL/GenBank/DDBJ whole genome shotgun (WGS) entry which is preliminary data.</text>
</comment>
<reference evidence="1 2" key="1">
    <citation type="submission" date="2019-09" db="EMBL/GenBank/DDBJ databases">
        <title>Vancomyinc resistant enterococci isolated from farm animals in Switzerland.</title>
        <authorList>
            <person name="Stevens M.J.A."/>
            <person name="Stephan R."/>
            <person name="Morach M."/>
            <person name="Nuesch-Inderbinen M."/>
        </authorList>
    </citation>
    <scope>NUCLEOTIDE SEQUENCE [LARGE SCALE GENOMIC DNA]</scope>
    <source>
        <strain evidence="1 2">GH27</strain>
    </source>
</reference>
<organism evidence="1 2">
    <name type="scientific">Enterococcus durans</name>
    <dbReference type="NCBI Taxonomy" id="53345"/>
    <lineage>
        <taxon>Bacteria</taxon>
        <taxon>Bacillati</taxon>
        <taxon>Bacillota</taxon>
        <taxon>Bacilli</taxon>
        <taxon>Lactobacillales</taxon>
        <taxon>Enterococcaceae</taxon>
        <taxon>Enterococcus</taxon>
    </lineage>
</organism>